<reference evidence="1" key="1">
    <citation type="submission" date="2024-07" db="EMBL/GenBank/DDBJ databases">
        <authorList>
            <person name="Yu S.T."/>
        </authorList>
    </citation>
    <scope>NUCLEOTIDE SEQUENCE</scope>
    <source>
        <strain evidence="1">R21</strain>
    </source>
</reference>
<organism evidence="1">
    <name type="scientific">Streptomyces sp. R21</name>
    <dbReference type="NCBI Taxonomy" id="3238627"/>
    <lineage>
        <taxon>Bacteria</taxon>
        <taxon>Bacillati</taxon>
        <taxon>Actinomycetota</taxon>
        <taxon>Actinomycetes</taxon>
        <taxon>Kitasatosporales</taxon>
        <taxon>Streptomycetaceae</taxon>
        <taxon>Streptomyces</taxon>
    </lineage>
</organism>
<name>A0AB39PQ26_9ACTN</name>
<dbReference type="EMBL" id="CP163435">
    <property type="protein sequence ID" value="XDQ31193.1"/>
    <property type="molecule type" value="Genomic_DNA"/>
</dbReference>
<proteinExistence type="predicted"/>
<sequence length="176" mass="19270">MYEPNVTGDWQECDEHAGLRVRVHGLEPAEPPRGRDDAAEGLTYFRFRVTVENRATEHVGIHLEDGQIDIRIGPDGESAFLDWRNSQFIEGFDVYPLRRVTAVAYAAGADACLSQVDIQIVLKVDDEWTDRYLWSGGIGLHSEGPEAGTPSAAARESLACQVSNFLRGEEAGPGAA</sequence>
<evidence type="ECO:0000313" key="1">
    <source>
        <dbReference type="EMBL" id="XDQ31193.1"/>
    </source>
</evidence>
<protein>
    <recommendedName>
        <fullName evidence="2">DUF4352 domain-containing protein</fullName>
    </recommendedName>
</protein>
<gene>
    <name evidence="1" type="ORF">AB5J56_43710</name>
</gene>
<dbReference type="RefSeq" id="WP_369241863.1">
    <property type="nucleotide sequence ID" value="NZ_CP163435.1"/>
</dbReference>
<accession>A0AB39PQ26</accession>
<evidence type="ECO:0008006" key="2">
    <source>
        <dbReference type="Google" id="ProtNLM"/>
    </source>
</evidence>
<dbReference type="AlphaFoldDB" id="A0AB39PQ26"/>